<protein>
    <recommendedName>
        <fullName evidence="3">F5/8 type C domain-containing protein</fullName>
    </recommendedName>
</protein>
<name>A0ABN2TZU9_9MICO</name>
<evidence type="ECO:0000313" key="2">
    <source>
        <dbReference type="Proteomes" id="UP001501196"/>
    </source>
</evidence>
<proteinExistence type="predicted"/>
<organism evidence="1 2">
    <name type="scientific">Agromyces tropicus</name>
    <dbReference type="NCBI Taxonomy" id="555371"/>
    <lineage>
        <taxon>Bacteria</taxon>
        <taxon>Bacillati</taxon>
        <taxon>Actinomycetota</taxon>
        <taxon>Actinomycetes</taxon>
        <taxon>Micrococcales</taxon>
        <taxon>Microbacteriaceae</taxon>
        <taxon>Agromyces</taxon>
    </lineage>
</organism>
<keyword evidence="2" id="KW-1185">Reference proteome</keyword>
<sequence>MHWIESDEANNVTWVEFRLSRTSSNAKVEVLDHPPCVPPVSCGFGGNP</sequence>
<dbReference type="RefSeq" id="WP_344369143.1">
    <property type="nucleotide sequence ID" value="NZ_BAAAPW010000001.1"/>
</dbReference>
<dbReference type="Proteomes" id="UP001501196">
    <property type="component" value="Unassembled WGS sequence"/>
</dbReference>
<dbReference type="EMBL" id="BAAAPW010000001">
    <property type="protein sequence ID" value="GAA2024637.1"/>
    <property type="molecule type" value="Genomic_DNA"/>
</dbReference>
<reference evidence="1 2" key="1">
    <citation type="journal article" date="2019" name="Int. J. Syst. Evol. Microbiol.">
        <title>The Global Catalogue of Microorganisms (GCM) 10K type strain sequencing project: providing services to taxonomists for standard genome sequencing and annotation.</title>
        <authorList>
            <consortium name="The Broad Institute Genomics Platform"/>
            <consortium name="The Broad Institute Genome Sequencing Center for Infectious Disease"/>
            <person name="Wu L."/>
            <person name="Ma J."/>
        </authorList>
    </citation>
    <scope>NUCLEOTIDE SEQUENCE [LARGE SCALE GENOMIC DNA]</scope>
    <source>
        <strain evidence="1 2">JCM 15672</strain>
    </source>
</reference>
<evidence type="ECO:0000313" key="1">
    <source>
        <dbReference type="EMBL" id="GAA2024637.1"/>
    </source>
</evidence>
<evidence type="ECO:0008006" key="3">
    <source>
        <dbReference type="Google" id="ProtNLM"/>
    </source>
</evidence>
<accession>A0ABN2TZU9</accession>
<gene>
    <name evidence="1" type="ORF">GCM10009819_04510</name>
</gene>
<comment type="caution">
    <text evidence="1">The sequence shown here is derived from an EMBL/GenBank/DDBJ whole genome shotgun (WGS) entry which is preliminary data.</text>
</comment>